<dbReference type="EMBL" id="JAIFTH010001356">
    <property type="protein sequence ID" value="KAG9508563.1"/>
    <property type="molecule type" value="Genomic_DNA"/>
</dbReference>
<feature type="compositionally biased region" description="Low complexity" evidence="1">
    <location>
        <begin position="232"/>
        <end position="251"/>
    </location>
</feature>
<evidence type="ECO:0000256" key="1">
    <source>
        <dbReference type="SAM" id="MobiDB-lite"/>
    </source>
</evidence>
<evidence type="ECO:0000313" key="3">
    <source>
        <dbReference type="EMBL" id="KAG9508563.1"/>
    </source>
</evidence>
<dbReference type="Proteomes" id="UP000825002">
    <property type="component" value="Unassembled WGS sequence"/>
</dbReference>
<evidence type="ECO:0000313" key="4">
    <source>
        <dbReference type="Proteomes" id="UP000825002"/>
    </source>
</evidence>
<dbReference type="PANTHER" id="PTHR45662">
    <property type="entry name" value="PHOSPHATIDYLINOSITIDE PHOSPHATASE SAC1"/>
    <property type="match status" value="1"/>
</dbReference>
<reference evidence="3 4" key="1">
    <citation type="submission" date="2020-10" db="EMBL/GenBank/DDBJ databases">
        <authorList>
            <person name="Klimov P.B."/>
            <person name="Dyachkov S.M."/>
            <person name="Chetverikov P.E."/>
        </authorList>
    </citation>
    <scope>NUCLEOTIDE SEQUENCE [LARGE SCALE GENOMIC DNA]</scope>
    <source>
        <strain evidence="3">BMOC 18-1129-001#AD2665</strain>
        <tissue evidence="3">Entire mites</tissue>
    </source>
</reference>
<feature type="region of interest" description="Disordered" evidence="1">
    <location>
        <begin position="744"/>
        <end position="772"/>
    </location>
</feature>
<name>A0ABQ7S562_9ACAR</name>
<dbReference type="Pfam" id="PF02383">
    <property type="entry name" value="Syja_N"/>
    <property type="match status" value="1"/>
</dbReference>
<feature type="domain" description="SAC" evidence="2">
    <location>
        <begin position="203"/>
        <end position="681"/>
    </location>
</feature>
<protein>
    <submittedName>
        <fullName evidence="3">Phosphatidylinositide phosphatase SAC2</fullName>
    </submittedName>
</protein>
<evidence type="ECO:0000259" key="2">
    <source>
        <dbReference type="PROSITE" id="PS50275"/>
    </source>
</evidence>
<proteinExistence type="predicted"/>
<dbReference type="InterPro" id="IPR002013">
    <property type="entry name" value="SAC_dom"/>
</dbReference>
<feature type="region of interest" description="Disordered" evidence="1">
    <location>
        <begin position="229"/>
        <end position="287"/>
    </location>
</feature>
<feature type="non-terminal residue" evidence="3">
    <location>
        <position position="772"/>
    </location>
</feature>
<dbReference type="PANTHER" id="PTHR45662:SF8">
    <property type="entry name" value="PHOSPHATIDYLINOSITIDE PHOSPHATASE SAC2"/>
    <property type="match status" value="1"/>
</dbReference>
<gene>
    <name evidence="3" type="primary">inpp5f</name>
    <name evidence="3" type="ORF">GZH46_02936</name>
</gene>
<sequence>MQLFHSNQFYLLVHDDRQHALCFNRLDASIRQISYESAMEFPDLKLISRVYGFIGKFLKDRLVFIKSRNLVGNIYDPIQGIEHEVYAIKNVLVVHLTLASHFDPTLAHSTCEVDEIVNIDASHCVEIGTSAAVGLFPGASCNNEQRKAPWDAFNKAVVALKPRLSSLYTSNVAGGFYQASSNLDSSSLGSIDDIDKRLTDEMCKLFTDTNSFYYSYTIDLTNSFQRQHLIRSSSPTKQQQQPSNNSNNDSQLIRGHSNNELPGEAKPESSSPDMPEAPKTPTVASTVRHTWRTADERFFWNKHMLKDLIAIADGIGHGHNNSESSIHLFILPILHGFIQFETYSMATLNTGTDCSLNHLEQFPSIASSNSSNAKAITTKTQDASVKFSNLKINDDNNKHADSNCDTDDSNDSYVKTSSCGNSTDMHDIEFRHYQLGLISRRSLYRAGTRYRRRGCDEQGKCANFVETEQIFRFGNHFISFVMIRGSIPVFWSQPGFKYRPTPVVHRSEKETHEAFVKHFNELFYYYGNKIVVVDLTEQSGRESVVNQEYQRHCHLMNSPYVSYEAFDFHRHCRGRRLKQVEQQLATQSGINHDRIKNMRYFWYDSHGIVCEQRGVFRVNCVDCLDRTNIVQQSIALQVIDIAMVRLGLIAPDSNPENNQCRRIVQSMWANNGDVLSRQYAGSNALKGDFTRTGERKLTGYIKDTYSSASRYYISKFRDAYRQAAIDAMLGLTGSIESGVVKQVEHKSQDDSSDDDDLVVIESSELEHKDTIE</sequence>
<keyword evidence="4" id="KW-1185">Reference proteome</keyword>
<comment type="caution">
    <text evidence="3">The sequence shown here is derived from an EMBL/GenBank/DDBJ whole genome shotgun (WGS) entry which is preliminary data.</text>
</comment>
<accession>A0ABQ7S562</accession>
<organism evidence="3 4">
    <name type="scientific">Fragariocoptes setiger</name>
    <dbReference type="NCBI Taxonomy" id="1670756"/>
    <lineage>
        <taxon>Eukaryota</taxon>
        <taxon>Metazoa</taxon>
        <taxon>Ecdysozoa</taxon>
        <taxon>Arthropoda</taxon>
        <taxon>Chelicerata</taxon>
        <taxon>Arachnida</taxon>
        <taxon>Acari</taxon>
        <taxon>Acariformes</taxon>
        <taxon>Trombidiformes</taxon>
        <taxon>Prostigmata</taxon>
        <taxon>Eupodina</taxon>
        <taxon>Eriophyoidea</taxon>
        <taxon>Phytoptidae</taxon>
        <taxon>Fragariocoptes</taxon>
    </lineage>
</organism>
<dbReference type="PROSITE" id="PS50275">
    <property type="entry name" value="SAC"/>
    <property type="match status" value="1"/>
</dbReference>